<evidence type="ECO:0000256" key="1">
    <source>
        <dbReference type="SAM" id="MobiDB-lite"/>
    </source>
</evidence>
<dbReference type="EMBL" id="JAIWYP010000007">
    <property type="protein sequence ID" value="KAH3799552.1"/>
    <property type="molecule type" value="Genomic_DNA"/>
</dbReference>
<keyword evidence="3" id="KW-1185">Reference proteome</keyword>
<feature type="region of interest" description="Disordered" evidence="1">
    <location>
        <begin position="45"/>
        <end position="80"/>
    </location>
</feature>
<protein>
    <submittedName>
        <fullName evidence="2">Uncharacterized protein</fullName>
    </submittedName>
</protein>
<evidence type="ECO:0000313" key="2">
    <source>
        <dbReference type="EMBL" id="KAH3799552.1"/>
    </source>
</evidence>
<gene>
    <name evidence="2" type="ORF">DPMN_153162</name>
</gene>
<feature type="compositionally biased region" description="Polar residues" evidence="1">
    <location>
        <begin position="70"/>
        <end position="80"/>
    </location>
</feature>
<comment type="caution">
    <text evidence="2">The sequence shown here is derived from an EMBL/GenBank/DDBJ whole genome shotgun (WGS) entry which is preliminary data.</text>
</comment>
<organism evidence="2 3">
    <name type="scientific">Dreissena polymorpha</name>
    <name type="common">Zebra mussel</name>
    <name type="synonym">Mytilus polymorpha</name>
    <dbReference type="NCBI Taxonomy" id="45954"/>
    <lineage>
        <taxon>Eukaryota</taxon>
        <taxon>Metazoa</taxon>
        <taxon>Spiralia</taxon>
        <taxon>Lophotrochozoa</taxon>
        <taxon>Mollusca</taxon>
        <taxon>Bivalvia</taxon>
        <taxon>Autobranchia</taxon>
        <taxon>Heteroconchia</taxon>
        <taxon>Euheterodonta</taxon>
        <taxon>Imparidentia</taxon>
        <taxon>Neoheterodontei</taxon>
        <taxon>Myida</taxon>
        <taxon>Dreissenoidea</taxon>
        <taxon>Dreissenidae</taxon>
        <taxon>Dreissena</taxon>
    </lineage>
</organism>
<feature type="compositionally biased region" description="Polar residues" evidence="1">
    <location>
        <begin position="45"/>
        <end position="62"/>
    </location>
</feature>
<dbReference type="Proteomes" id="UP000828390">
    <property type="component" value="Unassembled WGS sequence"/>
</dbReference>
<reference evidence="2" key="1">
    <citation type="journal article" date="2019" name="bioRxiv">
        <title>The Genome of the Zebra Mussel, Dreissena polymorpha: A Resource for Invasive Species Research.</title>
        <authorList>
            <person name="McCartney M.A."/>
            <person name="Auch B."/>
            <person name="Kono T."/>
            <person name="Mallez S."/>
            <person name="Zhang Y."/>
            <person name="Obille A."/>
            <person name="Becker A."/>
            <person name="Abrahante J.E."/>
            <person name="Garbe J."/>
            <person name="Badalamenti J.P."/>
            <person name="Herman A."/>
            <person name="Mangelson H."/>
            <person name="Liachko I."/>
            <person name="Sullivan S."/>
            <person name="Sone E.D."/>
            <person name="Koren S."/>
            <person name="Silverstein K.A.T."/>
            <person name="Beckman K.B."/>
            <person name="Gohl D.M."/>
        </authorList>
    </citation>
    <scope>NUCLEOTIDE SEQUENCE</scope>
    <source>
        <strain evidence="2">Duluth1</strain>
        <tissue evidence="2">Whole animal</tissue>
    </source>
</reference>
<reference evidence="2" key="2">
    <citation type="submission" date="2020-11" db="EMBL/GenBank/DDBJ databases">
        <authorList>
            <person name="McCartney M.A."/>
            <person name="Auch B."/>
            <person name="Kono T."/>
            <person name="Mallez S."/>
            <person name="Becker A."/>
            <person name="Gohl D.M."/>
            <person name="Silverstein K.A.T."/>
            <person name="Koren S."/>
            <person name="Bechman K.B."/>
            <person name="Herman A."/>
            <person name="Abrahante J.E."/>
            <person name="Garbe J."/>
        </authorList>
    </citation>
    <scope>NUCLEOTIDE SEQUENCE</scope>
    <source>
        <strain evidence="2">Duluth1</strain>
        <tissue evidence="2">Whole animal</tissue>
    </source>
</reference>
<dbReference type="AlphaFoldDB" id="A0A9D4J936"/>
<evidence type="ECO:0000313" key="3">
    <source>
        <dbReference type="Proteomes" id="UP000828390"/>
    </source>
</evidence>
<proteinExistence type="predicted"/>
<sequence length="210" mass="22213">MNITNGFRATGIYPVDPNAIPDSAYKPAGALTDYNVDSHMALPVSSSSNAADTTQTVPTDATNVVHGKPSNVTHIDPSNVTQTDLSNVTQTTTTHVTQTVLTDMGTQSDPLMTSVCSYESDVNVSMDNVMSIELSIPLSASESVIDLPISVDPFGNLMSVESSPPQPHCGYVSDIKALEIIESTLTSAQIAKYCAALLSGIELEDKVFQT</sequence>
<accession>A0A9D4J936</accession>
<name>A0A9D4J936_DREPO</name>